<feature type="chain" id="PRO_5012861697" evidence="2">
    <location>
        <begin position="19"/>
        <end position="269"/>
    </location>
</feature>
<dbReference type="Gene3D" id="2.60.120.260">
    <property type="entry name" value="Galactose-binding domain-like"/>
    <property type="match status" value="1"/>
</dbReference>
<dbReference type="InterPro" id="IPR026444">
    <property type="entry name" value="Secre_tail"/>
</dbReference>
<dbReference type="Pfam" id="PF18962">
    <property type="entry name" value="Por_Secre_tail"/>
    <property type="match status" value="1"/>
</dbReference>
<evidence type="ECO:0000259" key="3">
    <source>
        <dbReference type="Pfam" id="PF18962"/>
    </source>
</evidence>
<dbReference type="AlphaFoldDB" id="A0A1M6R5P8"/>
<evidence type="ECO:0000256" key="2">
    <source>
        <dbReference type="SAM" id="SignalP"/>
    </source>
</evidence>
<sequence length="269" mass="28640">MKNIYALVSLLITTFVFSQTTVYTENFGNPSTTTLLTAYSGFQTGSPVTYSGTADVRTSTPSDYSGASGQGCVFLGGVTTASGTPAKTLIISGINTQNYQNLTLSFGHQKGTNASSNELKVEVSDNGTDWTQLNYTRPTGSGTSVWLVVTPTGTIPSAANLSIRFTNPLDSNVGFRVDDIKLTGTLTMAANDVKKNHFSIYPTVVSNGIICVSSATNQMKKISVYDSAAKLVISKGTDKEINVSHLPKGNYIINVEENGVVESKKFIIK</sequence>
<dbReference type="Proteomes" id="UP000184498">
    <property type="component" value="Unassembled WGS sequence"/>
</dbReference>
<organism evidence="4 5">
    <name type="scientific">Epilithonimonas mollis</name>
    <dbReference type="NCBI Taxonomy" id="216903"/>
    <lineage>
        <taxon>Bacteria</taxon>
        <taxon>Pseudomonadati</taxon>
        <taxon>Bacteroidota</taxon>
        <taxon>Flavobacteriia</taxon>
        <taxon>Flavobacteriales</taxon>
        <taxon>Weeksellaceae</taxon>
        <taxon>Chryseobacterium group</taxon>
        <taxon>Epilithonimonas</taxon>
    </lineage>
</organism>
<feature type="domain" description="Secretion system C-terminal sorting" evidence="3">
    <location>
        <begin position="201"/>
        <end position="268"/>
    </location>
</feature>
<evidence type="ECO:0000313" key="5">
    <source>
        <dbReference type="Proteomes" id="UP000184498"/>
    </source>
</evidence>
<evidence type="ECO:0000256" key="1">
    <source>
        <dbReference type="ARBA" id="ARBA00022729"/>
    </source>
</evidence>
<evidence type="ECO:0000313" key="4">
    <source>
        <dbReference type="EMBL" id="SHK27773.1"/>
    </source>
</evidence>
<protein>
    <submittedName>
        <fullName evidence="4">Por secretion system C-terminal sorting domain-containing protein</fullName>
    </submittedName>
</protein>
<dbReference type="EMBL" id="FRAM01000002">
    <property type="protein sequence ID" value="SHK27773.1"/>
    <property type="molecule type" value="Genomic_DNA"/>
</dbReference>
<keyword evidence="5" id="KW-1185">Reference proteome</keyword>
<reference evidence="5" key="1">
    <citation type="submission" date="2016-11" db="EMBL/GenBank/DDBJ databases">
        <authorList>
            <person name="Varghese N."/>
            <person name="Submissions S."/>
        </authorList>
    </citation>
    <scope>NUCLEOTIDE SEQUENCE [LARGE SCALE GENOMIC DNA]</scope>
    <source>
        <strain evidence="5">DSM 18016</strain>
    </source>
</reference>
<dbReference type="NCBIfam" id="TIGR04183">
    <property type="entry name" value="Por_Secre_tail"/>
    <property type="match status" value="1"/>
</dbReference>
<name>A0A1M6R5P8_9FLAO</name>
<dbReference type="RefSeq" id="WP_072997381.1">
    <property type="nucleotide sequence ID" value="NZ_FRAM01000002.1"/>
</dbReference>
<keyword evidence="1 2" id="KW-0732">Signal</keyword>
<dbReference type="STRING" id="216903.SAMN05444371_1698"/>
<gene>
    <name evidence="4" type="ORF">SAMN05444371_1698</name>
</gene>
<feature type="signal peptide" evidence="2">
    <location>
        <begin position="1"/>
        <end position="18"/>
    </location>
</feature>
<accession>A0A1M6R5P8</accession>
<proteinExistence type="predicted"/>
<dbReference type="OrthoDB" id="1465721at2"/>